<name>A0ABR7QWK0_9GAMM</name>
<sequence>MSIFEPYNEDLFFSTDCHYPKEYQWYLALGSILSAYNGDYVNDIKNNLHIDWIKQSLETMWGVTDNETFKDTANWLINEGHRTKYLPRLNLIKHYHLEIEHANNFFKSIYETIPNIGIVYYQFKNKNILKQFMKDNDLKPAMLGKLLNIVSYCPELYKEHIADYMAVTNLWAWDAVRLVNLCRWSLNCGYINHDEFMHYVSQIKEPVQNAYDNWQDVAIAYAITAVIWSPSPGRAESFAVPVGKLLKDPHSLLNAVSFK</sequence>
<comment type="caution">
    <text evidence="2">The sequence shown here is derived from an EMBL/GenBank/DDBJ whole genome shotgun (WGS) entry which is preliminary data.</text>
</comment>
<evidence type="ECO:0000259" key="1">
    <source>
        <dbReference type="Pfam" id="PF06889"/>
    </source>
</evidence>
<dbReference type="RefSeq" id="WP_187755031.1">
    <property type="nucleotide sequence ID" value="NZ_JABURY010000010.1"/>
</dbReference>
<keyword evidence="3" id="KW-1185">Reference proteome</keyword>
<evidence type="ECO:0000313" key="3">
    <source>
        <dbReference type="Proteomes" id="UP000651208"/>
    </source>
</evidence>
<feature type="domain" description="DUF1266" evidence="1">
    <location>
        <begin position="56"/>
        <end position="251"/>
    </location>
</feature>
<dbReference type="Pfam" id="PF06889">
    <property type="entry name" value="DUF1266"/>
    <property type="match status" value="1"/>
</dbReference>
<dbReference type="EMBL" id="JABURY010000010">
    <property type="protein sequence ID" value="MBC9130588.1"/>
    <property type="molecule type" value="Genomic_DNA"/>
</dbReference>
<dbReference type="InterPro" id="IPR009677">
    <property type="entry name" value="DUF1266"/>
</dbReference>
<protein>
    <submittedName>
        <fullName evidence="2">DUF1266 domain-containing protein</fullName>
    </submittedName>
</protein>
<gene>
    <name evidence="2" type="ORF">FcAc13_04610</name>
</gene>
<organism evidence="2 3">
    <name type="scientific">Frischella japonica</name>
    <dbReference type="NCBI Taxonomy" id="2741544"/>
    <lineage>
        <taxon>Bacteria</taxon>
        <taxon>Pseudomonadati</taxon>
        <taxon>Pseudomonadota</taxon>
        <taxon>Gammaproteobacteria</taxon>
        <taxon>Orbales</taxon>
        <taxon>Orbaceae</taxon>
        <taxon>Frischella</taxon>
    </lineage>
</organism>
<dbReference type="Proteomes" id="UP000651208">
    <property type="component" value="Unassembled WGS sequence"/>
</dbReference>
<reference evidence="2 3" key="1">
    <citation type="submission" date="2020-06" db="EMBL/GenBank/DDBJ databases">
        <title>Frischella cerana isolated from Apis cerana gut homogenate.</title>
        <authorList>
            <person name="Wolter L.A."/>
            <person name="Suenami S."/>
            <person name="Miyazaki R."/>
        </authorList>
    </citation>
    <scope>NUCLEOTIDE SEQUENCE [LARGE SCALE GENOMIC DNA]</scope>
    <source>
        <strain evidence="2 3">Ac13</strain>
    </source>
</reference>
<accession>A0ABR7QWK0</accession>
<proteinExistence type="predicted"/>
<evidence type="ECO:0000313" key="2">
    <source>
        <dbReference type="EMBL" id="MBC9130588.1"/>
    </source>
</evidence>